<dbReference type="InterPro" id="IPR031322">
    <property type="entry name" value="Shikimate/glucono_kinase"/>
</dbReference>
<dbReference type="PANTHER" id="PTHR21087:SF16">
    <property type="entry name" value="SHIKIMATE KINASE 1, CHLOROPLASTIC"/>
    <property type="match status" value="1"/>
</dbReference>
<dbReference type="Pfam" id="PF01202">
    <property type="entry name" value="SKI"/>
    <property type="match status" value="1"/>
</dbReference>
<keyword evidence="1" id="KW-0028">Amino-acid biosynthesis</keyword>
<gene>
    <name evidence="3" type="ORF">OBO34_03010</name>
</gene>
<evidence type="ECO:0000256" key="1">
    <source>
        <dbReference type="ARBA" id="ARBA00022605"/>
    </source>
</evidence>
<dbReference type="EMBL" id="JAOSHN010000001">
    <property type="protein sequence ID" value="MCU7377320.1"/>
    <property type="molecule type" value="Genomic_DNA"/>
</dbReference>
<organism evidence="3 4">
    <name type="scientific">Hominibacterium faecale</name>
    <dbReference type="NCBI Taxonomy" id="2839743"/>
    <lineage>
        <taxon>Bacteria</taxon>
        <taxon>Bacillati</taxon>
        <taxon>Bacillota</taxon>
        <taxon>Clostridia</taxon>
        <taxon>Peptostreptococcales</taxon>
        <taxon>Anaerovoracaceae</taxon>
        <taxon>Hominibacterium</taxon>
    </lineage>
</organism>
<dbReference type="RefSeq" id="WP_253020721.1">
    <property type="nucleotide sequence ID" value="NZ_JAJAGH010000010.1"/>
</dbReference>
<evidence type="ECO:0000313" key="4">
    <source>
        <dbReference type="Proteomes" id="UP001065549"/>
    </source>
</evidence>
<dbReference type="PRINTS" id="PR01100">
    <property type="entry name" value="SHIKIMTKNASE"/>
</dbReference>
<dbReference type="GO" id="GO:0005829">
    <property type="term" value="C:cytosol"/>
    <property type="evidence" value="ECO:0007669"/>
    <property type="project" value="TreeGrafter"/>
</dbReference>
<dbReference type="InterPro" id="IPR027417">
    <property type="entry name" value="P-loop_NTPase"/>
</dbReference>
<evidence type="ECO:0008006" key="5">
    <source>
        <dbReference type="Google" id="ProtNLM"/>
    </source>
</evidence>
<sequence>MNHSRIFVIGFMGSDRRGLAEKLAKEYQYRVFDLDDEIEKKDGRTVQRICMMMGEHEYRNKEYEMLCLLAEEEGIVVSCGDGVMLDEMNRDILEQNKVIVADGDISPKTLWERAKDEKGLPYAFMNQSDSSLKKEKFFALYEQRKPLYNQFI</sequence>
<dbReference type="SUPFAM" id="SSF52540">
    <property type="entry name" value="P-loop containing nucleoside triphosphate hydrolases"/>
    <property type="match status" value="1"/>
</dbReference>
<dbReference type="GO" id="GO:0004765">
    <property type="term" value="F:shikimate kinase activity"/>
    <property type="evidence" value="ECO:0007669"/>
    <property type="project" value="TreeGrafter"/>
</dbReference>
<keyword evidence="2" id="KW-0057">Aromatic amino acid biosynthesis</keyword>
<proteinExistence type="predicted"/>
<name>A0A9J6QIJ4_9FIRM</name>
<dbReference type="PANTHER" id="PTHR21087">
    <property type="entry name" value="SHIKIMATE KINASE"/>
    <property type="match status" value="1"/>
</dbReference>
<reference evidence="3" key="1">
    <citation type="submission" date="2022-09" db="EMBL/GenBank/DDBJ databases">
        <title>Culturomic study of gut microbiota in children with autism spectrum disorder.</title>
        <authorList>
            <person name="Efimov B.A."/>
            <person name="Chaplin A.V."/>
            <person name="Sokolova S.R."/>
            <person name="Pikina A.P."/>
            <person name="Korzhanova M."/>
            <person name="Belova V."/>
            <person name="Korostin D."/>
        </authorList>
    </citation>
    <scope>NUCLEOTIDE SEQUENCE</scope>
    <source>
        <strain evidence="3">ASD5510</strain>
    </source>
</reference>
<dbReference type="Proteomes" id="UP001065549">
    <property type="component" value="Unassembled WGS sequence"/>
</dbReference>
<evidence type="ECO:0000313" key="3">
    <source>
        <dbReference type="EMBL" id="MCU7377320.1"/>
    </source>
</evidence>
<dbReference type="AlphaFoldDB" id="A0A9J6QIJ4"/>
<dbReference type="GO" id="GO:0009073">
    <property type="term" value="P:aromatic amino acid family biosynthetic process"/>
    <property type="evidence" value="ECO:0007669"/>
    <property type="project" value="UniProtKB-KW"/>
</dbReference>
<evidence type="ECO:0000256" key="2">
    <source>
        <dbReference type="ARBA" id="ARBA00023141"/>
    </source>
</evidence>
<accession>A0A9J6QIJ4</accession>
<protein>
    <recommendedName>
        <fullName evidence="5">Shikimate kinase</fullName>
    </recommendedName>
</protein>
<dbReference type="Gene3D" id="3.40.50.300">
    <property type="entry name" value="P-loop containing nucleotide triphosphate hydrolases"/>
    <property type="match status" value="1"/>
</dbReference>
<keyword evidence="4" id="KW-1185">Reference proteome</keyword>
<dbReference type="GO" id="GO:0008652">
    <property type="term" value="P:amino acid biosynthetic process"/>
    <property type="evidence" value="ECO:0007669"/>
    <property type="project" value="UniProtKB-KW"/>
</dbReference>
<comment type="caution">
    <text evidence="3">The sequence shown here is derived from an EMBL/GenBank/DDBJ whole genome shotgun (WGS) entry which is preliminary data.</text>
</comment>